<dbReference type="AlphaFoldDB" id="A0A075MZB1"/>
<sequence length="125" mass="14286">MDTIKDNVNCTVYLNHHFAKTIDTYLDSFKSLRFDVKQTRASAIKHMAASYSSIFNLDNMALLKKYDELQRTTAIGKSSKDLYSELKQEANNAVKEKLTNAINNLSQRAGKFATFEALDSLRNRR</sequence>
<dbReference type="HOGENOM" id="CLU_1987514_0_0_2"/>
<dbReference type="RefSeq" id="WP_148701133.1">
    <property type="nucleotide sequence ID" value="NZ_CP007174.1"/>
</dbReference>
<evidence type="ECO:0000313" key="2">
    <source>
        <dbReference type="Proteomes" id="UP000028194"/>
    </source>
</evidence>
<organism evidence="1 2">
    <name type="scientific">Candidatus Nitrososphaera evergladensis SR1</name>
    <dbReference type="NCBI Taxonomy" id="1459636"/>
    <lineage>
        <taxon>Archaea</taxon>
        <taxon>Nitrososphaerota</taxon>
        <taxon>Nitrososphaeria</taxon>
        <taxon>Nitrososphaerales</taxon>
        <taxon>Nitrososphaeraceae</taxon>
        <taxon>Nitrososphaera</taxon>
    </lineage>
</organism>
<accession>A0A075MZB1</accession>
<dbReference type="EMBL" id="CP007174">
    <property type="protein sequence ID" value="AIF84589.1"/>
    <property type="molecule type" value="Genomic_DNA"/>
</dbReference>
<name>A0A075MZB1_9ARCH</name>
<dbReference type="STRING" id="1459636.NTE_02542"/>
<gene>
    <name evidence="1" type="ORF">NTE_02542</name>
</gene>
<protein>
    <submittedName>
        <fullName evidence="1">Uncharacterized protein</fullName>
    </submittedName>
</protein>
<keyword evidence="2" id="KW-1185">Reference proteome</keyword>
<reference evidence="1 2" key="1">
    <citation type="journal article" date="2014" name="PLoS ONE">
        <title>Genome Sequence of Candidatus Nitrososphaera evergladensis from Group I.1b Enriched from Everglades Soil Reveals Novel Genomic Features of the Ammonia-Oxidizing Archaea.</title>
        <authorList>
            <person name="Zhalnina K.V."/>
            <person name="Dias R."/>
            <person name="Leonard M.T."/>
            <person name="Dorr de Quadros P."/>
            <person name="Camargo F.A."/>
            <person name="Drew J.C."/>
            <person name="Farmerie W.G."/>
            <person name="Daroub S.H."/>
            <person name="Triplett E.W."/>
        </authorList>
    </citation>
    <scope>NUCLEOTIDE SEQUENCE [LARGE SCALE GENOMIC DNA]</scope>
    <source>
        <strain evidence="1 2">SR1</strain>
    </source>
</reference>
<proteinExistence type="predicted"/>
<dbReference type="KEGG" id="nev:NTE_02542"/>
<dbReference type="Proteomes" id="UP000028194">
    <property type="component" value="Chromosome"/>
</dbReference>
<dbReference type="GeneID" id="41598239"/>
<evidence type="ECO:0000313" key="1">
    <source>
        <dbReference type="EMBL" id="AIF84589.1"/>
    </source>
</evidence>